<feature type="transmembrane region" description="Helical" evidence="1">
    <location>
        <begin position="80"/>
        <end position="100"/>
    </location>
</feature>
<evidence type="ECO:0000313" key="3">
    <source>
        <dbReference type="Proteomes" id="UP000297982"/>
    </source>
</evidence>
<dbReference type="OrthoDB" id="2973399at2"/>
<name>A0A4Z0H3I1_9BACI</name>
<dbReference type="RefSeq" id="WP_079480336.1">
    <property type="nucleotide sequence ID" value="NZ_FVYZ01000004.1"/>
</dbReference>
<reference evidence="2 3" key="1">
    <citation type="journal article" date="2003" name="Int. J. Syst. Evol. Microbiol.">
        <title>Halobacillus salinus sp. nov., isolated from a salt lake on the coast of the East Sea in Korea.</title>
        <authorList>
            <person name="Yoon J.H."/>
            <person name="Kang K.H."/>
            <person name="Park Y.H."/>
        </authorList>
    </citation>
    <scope>NUCLEOTIDE SEQUENCE [LARGE SCALE GENOMIC DNA]</scope>
    <source>
        <strain evidence="2 3">HSL-3</strain>
    </source>
</reference>
<evidence type="ECO:0000313" key="2">
    <source>
        <dbReference type="EMBL" id="TGB04968.1"/>
    </source>
</evidence>
<protein>
    <submittedName>
        <fullName evidence="2">Uncharacterized protein</fullName>
    </submittedName>
</protein>
<dbReference type="Proteomes" id="UP000297982">
    <property type="component" value="Unassembled WGS sequence"/>
</dbReference>
<comment type="caution">
    <text evidence="2">The sequence shown here is derived from an EMBL/GenBank/DDBJ whole genome shotgun (WGS) entry which is preliminary data.</text>
</comment>
<feature type="transmembrane region" description="Helical" evidence="1">
    <location>
        <begin position="24"/>
        <end position="42"/>
    </location>
</feature>
<feature type="transmembrane region" description="Helical" evidence="1">
    <location>
        <begin position="112"/>
        <end position="134"/>
    </location>
</feature>
<evidence type="ECO:0000256" key="1">
    <source>
        <dbReference type="SAM" id="Phobius"/>
    </source>
</evidence>
<gene>
    <name evidence="2" type="ORF">E4663_08235</name>
</gene>
<keyword evidence="1" id="KW-0472">Membrane</keyword>
<keyword evidence="1" id="KW-1133">Transmembrane helix</keyword>
<organism evidence="2 3">
    <name type="scientific">Halobacillus salinus</name>
    <dbReference type="NCBI Taxonomy" id="192814"/>
    <lineage>
        <taxon>Bacteria</taxon>
        <taxon>Bacillati</taxon>
        <taxon>Bacillota</taxon>
        <taxon>Bacilli</taxon>
        <taxon>Bacillales</taxon>
        <taxon>Bacillaceae</taxon>
        <taxon>Halobacillus</taxon>
    </lineage>
</organism>
<dbReference type="AlphaFoldDB" id="A0A4Z0H3I1"/>
<proteinExistence type="predicted"/>
<sequence length="143" mass="16799">MPGGILFSIVFVSTALFFSFHIKLWVRFMLAVYYGVVFYLFTKGYSKLVEERAQHVDKYGYDFGSTEDVRMLQQFWGEKAAFVDRYSCLVIVPIFVFLIYSYSKWMKRTDNSFLKVLVFLTSIPVGLVGLYFWITFTMLGYQP</sequence>
<keyword evidence="1" id="KW-0812">Transmembrane</keyword>
<dbReference type="EMBL" id="SRJC01000001">
    <property type="protein sequence ID" value="TGB04968.1"/>
    <property type="molecule type" value="Genomic_DNA"/>
</dbReference>
<dbReference type="STRING" id="192814.GCA_900166575_01986"/>
<accession>A0A4Z0H3I1</accession>
<keyword evidence="3" id="KW-1185">Reference proteome</keyword>